<accession>C4G9M9</accession>
<proteinExistence type="predicted"/>
<evidence type="ECO:0000313" key="2">
    <source>
        <dbReference type="Proteomes" id="UP000003494"/>
    </source>
</evidence>
<dbReference type="AlphaFoldDB" id="C4G9M9"/>
<reference evidence="1" key="1">
    <citation type="submission" date="2009-04" db="EMBL/GenBank/DDBJ databases">
        <authorList>
            <person name="Weinstock G."/>
            <person name="Sodergren E."/>
            <person name="Clifton S."/>
            <person name="Fulton L."/>
            <person name="Fulton B."/>
            <person name="Courtney L."/>
            <person name="Fronick C."/>
            <person name="Harrison M."/>
            <person name="Strong C."/>
            <person name="Farmer C."/>
            <person name="Delahaunty K."/>
            <person name="Markovic C."/>
            <person name="Hall O."/>
            <person name="Minx P."/>
            <person name="Tomlinson C."/>
            <person name="Mitreva M."/>
            <person name="Nelson J."/>
            <person name="Hou S."/>
            <person name="Wollam A."/>
            <person name="Pepin K.H."/>
            <person name="Johnson M."/>
            <person name="Bhonagiri V."/>
            <person name="Nash W.E."/>
            <person name="Warren W."/>
            <person name="Chinwalla A."/>
            <person name="Mardis E.R."/>
            <person name="Wilson R.K."/>
        </authorList>
    </citation>
    <scope>NUCLEOTIDE SEQUENCE [LARGE SCALE GENOMIC DNA]</scope>
    <source>
        <strain evidence="1">DSM 14600</strain>
    </source>
</reference>
<name>C4G9M9_9FIRM</name>
<evidence type="ECO:0000313" key="1">
    <source>
        <dbReference type="EMBL" id="EEP29326.1"/>
    </source>
</evidence>
<organism evidence="1 2">
    <name type="scientific">Shuttleworthella satelles DSM 14600</name>
    <dbReference type="NCBI Taxonomy" id="626523"/>
    <lineage>
        <taxon>Bacteria</taxon>
        <taxon>Bacillati</taxon>
        <taxon>Bacillota</taxon>
        <taxon>Clostridia</taxon>
        <taxon>Lachnospirales</taxon>
        <taxon>Lachnospiraceae</taxon>
        <taxon>Shuttleworthella</taxon>
    </lineage>
</organism>
<keyword evidence="2" id="KW-1185">Reference proteome</keyword>
<sequence>MLPVEKGLSHISATAPSIYNDKKFAARLLIFDSLYSGRYCELRSDCRKC</sequence>
<comment type="caution">
    <text evidence="1">The sequence shown here is derived from an EMBL/GenBank/DDBJ whole genome shotgun (WGS) entry which is preliminary data.</text>
</comment>
<dbReference type="EMBL" id="ACIP02000001">
    <property type="protein sequence ID" value="EEP29326.1"/>
    <property type="molecule type" value="Genomic_DNA"/>
</dbReference>
<dbReference type="Proteomes" id="UP000003494">
    <property type="component" value="Unassembled WGS sequence"/>
</dbReference>
<dbReference type="HOGENOM" id="CLU_3140669_0_0_9"/>
<protein>
    <submittedName>
        <fullName evidence="1">Uncharacterized protein</fullName>
    </submittedName>
</protein>
<gene>
    <name evidence="1" type="ORF">GCWU000342_00682</name>
</gene>